<dbReference type="Proteomes" id="UP000053958">
    <property type="component" value="Unassembled WGS sequence"/>
</dbReference>
<evidence type="ECO:0000313" key="1">
    <source>
        <dbReference type="EMBL" id="KKA21735.1"/>
    </source>
</evidence>
<dbReference type="GeneID" id="25316604"/>
<comment type="caution">
    <text evidence="1">The sequence shown here is derived from an EMBL/GenBank/DDBJ whole genome shotgun (WGS) entry which is preliminary data.</text>
</comment>
<dbReference type="EMBL" id="LASV01000171">
    <property type="protein sequence ID" value="KKA21735.1"/>
    <property type="molecule type" value="Genomic_DNA"/>
</dbReference>
<evidence type="ECO:0000313" key="2">
    <source>
        <dbReference type="Proteomes" id="UP000053958"/>
    </source>
</evidence>
<protein>
    <recommendedName>
        <fullName evidence="3">Nucleic acid-binding protein</fullName>
    </recommendedName>
</protein>
<reference evidence="1 2" key="1">
    <citation type="submission" date="2015-04" db="EMBL/GenBank/DDBJ databases">
        <authorList>
            <person name="Heijne W.H."/>
            <person name="Fedorova N.D."/>
            <person name="Nierman W.C."/>
            <person name="Vollebregt A.W."/>
            <person name="Zhao Z."/>
            <person name="Wu L."/>
            <person name="Kumar M."/>
            <person name="Stam H."/>
            <person name="van den Berg M.A."/>
            <person name="Pel H.J."/>
        </authorList>
    </citation>
    <scope>NUCLEOTIDE SEQUENCE [LARGE SCALE GENOMIC DNA]</scope>
    <source>
        <strain evidence="1 2">CBS 393.64</strain>
    </source>
</reference>
<accession>A0A0F4YUG8</accession>
<gene>
    <name evidence="1" type="ORF">T310_4256</name>
</gene>
<proteinExistence type="predicted"/>
<evidence type="ECO:0008006" key="3">
    <source>
        <dbReference type="Google" id="ProtNLM"/>
    </source>
</evidence>
<keyword evidence="2" id="KW-1185">Reference proteome</keyword>
<name>A0A0F4YUG8_RASE3</name>
<dbReference type="AlphaFoldDB" id="A0A0F4YUG8"/>
<dbReference type="RefSeq" id="XP_013328347.1">
    <property type="nucleotide sequence ID" value="XM_013472893.1"/>
</dbReference>
<sequence>MSKKLIFLMGAPSGMLEWDNIELLNTAVPPFNGADVSGNRHGASPDTQPVRWRLLTNRETLQWTYGSDNYVDTKKTLFLTTQDLLSTYPDVAGEEVLSQFYDHSLSIHETSLISVSDSGNIGSIEESSSLTESIEFSVQTEREGQQARETTLLSIPGPLSNLEDIPNAAYLRSIVPQTMTVNLVVGILGVNPPRRVRTRQAKWDMQIVELIVGDETRTGFGVTFWLPATEDGLEEDELGQKLAGLRPRDIILLRSVGLSSFRERVYGQSLRKGLTKVDLLHRQPIDATDPGGLYSSKAINAASNDNALLMKAQRVREWMISYVGLRPHGVGGEAAQPQLRHLPPDTQ</sequence>
<dbReference type="OrthoDB" id="5378679at2759"/>
<organism evidence="1 2">
    <name type="scientific">Rasamsonia emersonii (strain ATCC 16479 / CBS 393.64 / IMI 116815)</name>
    <dbReference type="NCBI Taxonomy" id="1408163"/>
    <lineage>
        <taxon>Eukaryota</taxon>
        <taxon>Fungi</taxon>
        <taxon>Dikarya</taxon>
        <taxon>Ascomycota</taxon>
        <taxon>Pezizomycotina</taxon>
        <taxon>Eurotiomycetes</taxon>
        <taxon>Eurotiomycetidae</taxon>
        <taxon>Eurotiales</taxon>
        <taxon>Trichocomaceae</taxon>
        <taxon>Rasamsonia</taxon>
    </lineage>
</organism>